<proteinExistence type="inferred from homology"/>
<evidence type="ECO:0000256" key="1">
    <source>
        <dbReference type="ARBA" id="ARBA00006754"/>
    </source>
</evidence>
<evidence type="ECO:0000313" key="5">
    <source>
        <dbReference type="EMBL" id="OBI44568.1"/>
    </source>
</evidence>
<dbReference type="Pfam" id="PF13556">
    <property type="entry name" value="HTH_30"/>
    <property type="match status" value="1"/>
</dbReference>
<evidence type="ECO:0000313" key="6">
    <source>
        <dbReference type="Proteomes" id="UP000091846"/>
    </source>
</evidence>
<dbReference type="InterPro" id="IPR025736">
    <property type="entry name" value="PucR_C-HTH_dom"/>
</dbReference>
<accession>A0A1A2Z4H3</accession>
<evidence type="ECO:0000259" key="4">
    <source>
        <dbReference type="Pfam" id="PF17853"/>
    </source>
</evidence>
<dbReference type="InterPro" id="IPR025751">
    <property type="entry name" value="RsbRD_N_dom"/>
</dbReference>
<dbReference type="Pfam" id="PF14361">
    <property type="entry name" value="RsbRD_N"/>
    <property type="match status" value="1"/>
</dbReference>
<feature type="domain" description="CdaR GGDEF-like" evidence="4">
    <location>
        <begin position="188"/>
        <end position="309"/>
    </location>
</feature>
<dbReference type="AlphaFoldDB" id="A0A1A2Z4H3"/>
<dbReference type="Gene3D" id="1.10.10.2840">
    <property type="entry name" value="PucR C-terminal helix-turn-helix domain"/>
    <property type="match status" value="1"/>
</dbReference>
<organism evidence="5 6">
    <name type="scientific">Mycobacterium colombiense</name>
    <dbReference type="NCBI Taxonomy" id="339268"/>
    <lineage>
        <taxon>Bacteria</taxon>
        <taxon>Bacillati</taxon>
        <taxon>Actinomycetota</taxon>
        <taxon>Actinomycetes</taxon>
        <taxon>Mycobacteriales</taxon>
        <taxon>Mycobacteriaceae</taxon>
        <taxon>Mycobacterium</taxon>
        <taxon>Mycobacterium avium complex (MAC)</taxon>
    </lineage>
</organism>
<evidence type="ECO:0000259" key="2">
    <source>
        <dbReference type="Pfam" id="PF13556"/>
    </source>
</evidence>
<dbReference type="InterPro" id="IPR042070">
    <property type="entry name" value="PucR_C-HTH_sf"/>
</dbReference>
<feature type="domain" description="PucR C-terminal helix-turn-helix" evidence="2">
    <location>
        <begin position="362"/>
        <end position="415"/>
    </location>
</feature>
<dbReference type="PANTHER" id="PTHR33744:SF1">
    <property type="entry name" value="DNA-BINDING TRANSCRIPTIONAL ACTIVATOR ADER"/>
    <property type="match status" value="1"/>
</dbReference>
<reference evidence="5 6" key="1">
    <citation type="submission" date="2016-06" db="EMBL/GenBank/DDBJ databases">
        <authorList>
            <person name="Kjaerup R.B."/>
            <person name="Dalgaard T.S."/>
            <person name="Juul-Madsen H.R."/>
        </authorList>
    </citation>
    <scope>NUCLEOTIDE SEQUENCE [LARGE SCALE GENOMIC DNA]</scope>
    <source>
        <strain evidence="5 6">E1334</strain>
    </source>
</reference>
<dbReference type="Pfam" id="PF17853">
    <property type="entry name" value="GGDEF_2"/>
    <property type="match status" value="1"/>
</dbReference>
<feature type="domain" description="RsbT co-antagonist protein RsbRD N-terminal" evidence="3">
    <location>
        <begin position="33"/>
        <end position="176"/>
    </location>
</feature>
<dbReference type="PANTHER" id="PTHR33744">
    <property type="entry name" value="CARBOHYDRATE DIACID REGULATOR"/>
    <property type="match status" value="1"/>
</dbReference>
<dbReference type="InterPro" id="IPR041522">
    <property type="entry name" value="CdaR_GGDEF"/>
</dbReference>
<comment type="caution">
    <text evidence="5">The sequence shown here is derived from an EMBL/GenBank/DDBJ whole genome shotgun (WGS) entry which is preliminary data.</text>
</comment>
<evidence type="ECO:0000259" key="3">
    <source>
        <dbReference type="Pfam" id="PF14361"/>
    </source>
</evidence>
<dbReference type="Proteomes" id="UP000091846">
    <property type="component" value="Unassembled WGS sequence"/>
</dbReference>
<dbReference type="EMBL" id="LZKI01000042">
    <property type="protein sequence ID" value="OBI44568.1"/>
    <property type="molecule type" value="Genomic_DNA"/>
</dbReference>
<sequence>MEPVWRPLQEASGRTAWQKVLIPVAAEMQECAPQLASRIVDRYQAEVPKVVPDESAVDEELASVEASLRLIAQCLATGDDPRRFDLAPATAAIARSGVQRGIPLLDLLRSVRLAQELTWQWLFDRITATATTADLARALALATNWLFAFCDDVLTKAEHKYEIEREAWMGGAAAARVAAIGDILTEREDDPQRASKRLRYDINRHHVGVRAWLVAEFDDTNAQTTLTDAMAQLARAASAESSMFHPVGAKDIAGWISRSQSFTTAELDIVRGCGKSALPDGVWIAVGEPGWGISGFRRTDTEAAHAHRVASLLGDRASVVTCYRYVAVAALASADGAHAVAFVKRILGPLAADDETTRRVAATLAVYLEENRSPARAAHRLNVHPNTVGYRVNQAEELLGRPIDANVLDLSVALELLPALRGLTHPGDAGL</sequence>
<comment type="similarity">
    <text evidence="1">Belongs to the CdaR family.</text>
</comment>
<name>A0A1A2Z4H3_9MYCO</name>
<dbReference type="InterPro" id="IPR051448">
    <property type="entry name" value="CdaR-like_regulators"/>
</dbReference>
<gene>
    <name evidence="5" type="ORF">A5708_16720</name>
</gene>
<evidence type="ECO:0008006" key="7">
    <source>
        <dbReference type="Google" id="ProtNLM"/>
    </source>
</evidence>
<protein>
    <recommendedName>
        <fullName evidence="7">PucR family transcriptional regulator</fullName>
    </recommendedName>
</protein>